<dbReference type="Proteomes" id="UP001592531">
    <property type="component" value="Unassembled WGS sequence"/>
</dbReference>
<dbReference type="EMBL" id="JBHFAB010000013">
    <property type="protein sequence ID" value="MFC1418710.1"/>
    <property type="molecule type" value="Genomic_DNA"/>
</dbReference>
<sequence>MTVPSAIADEVFAAAAKGHWTPSPDGVGYLTSWVAADGHRYWVELVELDERECAVWICGVEVSGATPQAPFALEATPDQLRACQAALGLV</sequence>
<reference evidence="1 2" key="1">
    <citation type="submission" date="2024-09" db="EMBL/GenBank/DDBJ databases">
        <authorList>
            <person name="Lee S.D."/>
        </authorList>
    </citation>
    <scope>NUCLEOTIDE SEQUENCE [LARGE SCALE GENOMIC DNA]</scope>
    <source>
        <strain evidence="1 2">N8-3</strain>
    </source>
</reference>
<dbReference type="RefSeq" id="WP_380537506.1">
    <property type="nucleotide sequence ID" value="NZ_JBHFAB010000013.1"/>
</dbReference>
<name>A0ABV6VY63_9ACTN</name>
<gene>
    <name evidence="1" type="ORF">ACEZDE_19030</name>
</gene>
<accession>A0ABV6VY63</accession>
<protein>
    <submittedName>
        <fullName evidence="1">Uncharacterized protein</fullName>
    </submittedName>
</protein>
<keyword evidence="2" id="KW-1185">Reference proteome</keyword>
<evidence type="ECO:0000313" key="1">
    <source>
        <dbReference type="EMBL" id="MFC1418710.1"/>
    </source>
</evidence>
<organism evidence="1 2">
    <name type="scientific">Streptacidiphilus cavernicola</name>
    <dbReference type="NCBI Taxonomy" id="3342716"/>
    <lineage>
        <taxon>Bacteria</taxon>
        <taxon>Bacillati</taxon>
        <taxon>Actinomycetota</taxon>
        <taxon>Actinomycetes</taxon>
        <taxon>Kitasatosporales</taxon>
        <taxon>Streptomycetaceae</taxon>
        <taxon>Streptacidiphilus</taxon>
    </lineage>
</organism>
<proteinExistence type="predicted"/>
<comment type="caution">
    <text evidence="1">The sequence shown here is derived from an EMBL/GenBank/DDBJ whole genome shotgun (WGS) entry which is preliminary data.</text>
</comment>
<evidence type="ECO:0000313" key="2">
    <source>
        <dbReference type="Proteomes" id="UP001592531"/>
    </source>
</evidence>